<sequence>MVERLPPLKSIQYFASAARLLSFSRAADELHVTHSAVSHQIKALEEWLGVRLFRRANRQVILTDAGQAYLKPVMEAFDRLGEASRQLKRRESAGPLTVSTLPSFAAKWLVPRLRTFRQEYPDIDVRITASEKLVDFARDDIDLAIRYGRGNWPDLLVDKLMRHDWFPVCSPALLTGTPPLQKPEDLANHTLLIDYDWREDAWAAWLTAAGVGQIRPNRTLAFNYSNLMIQAAIDGLGVALSPGALVSDDLAAGRLIRPFKTSLSTDYGYYLVAPAGAFERPKLAAFRDWIRREAAAAAGG</sequence>
<dbReference type="SUPFAM" id="SSF46785">
    <property type="entry name" value="Winged helix' DNA-binding domain"/>
    <property type="match status" value="1"/>
</dbReference>
<keyword evidence="3" id="KW-0238">DNA-binding</keyword>
<dbReference type="CDD" id="cd08432">
    <property type="entry name" value="PBP2_GcdR_TrpI_HvrB_AmpR_like"/>
    <property type="match status" value="1"/>
</dbReference>
<dbReference type="GO" id="GO:0043565">
    <property type="term" value="F:sequence-specific DNA binding"/>
    <property type="evidence" value="ECO:0007669"/>
    <property type="project" value="TreeGrafter"/>
</dbReference>
<dbReference type="PANTHER" id="PTHR30537">
    <property type="entry name" value="HTH-TYPE TRANSCRIPTIONAL REGULATOR"/>
    <property type="match status" value="1"/>
</dbReference>
<dbReference type="RefSeq" id="WP_151179789.1">
    <property type="nucleotide sequence ID" value="NZ_CP042906.1"/>
</dbReference>
<accession>A0A5J6MR01</accession>
<organism evidence="6 7">
    <name type="scientific">Hypericibacter terrae</name>
    <dbReference type="NCBI Taxonomy" id="2602015"/>
    <lineage>
        <taxon>Bacteria</taxon>
        <taxon>Pseudomonadati</taxon>
        <taxon>Pseudomonadota</taxon>
        <taxon>Alphaproteobacteria</taxon>
        <taxon>Rhodospirillales</taxon>
        <taxon>Dongiaceae</taxon>
        <taxon>Hypericibacter</taxon>
    </lineage>
</organism>
<keyword evidence="7" id="KW-1185">Reference proteome</keyword>
<keyword evidence="4" id="KW-0804">Transcription</keyword>
<evidence type="ECO:0000256" key="4">
    <source>
        <dbReference type="ARBA" id="ARBA00023163"/>
    </source>
</evidence>
<evidence type="ECO:0000256" key="1">
    <source>
        <dbReference type="ARBA" id="ARBA00009437"/>
    </source>
</evidence>
<evidence type="ECO:0000259" key="5">
    <source>
        <dbReference type="PROSITE" id="PS50931"/>
    </source>
</evidence>
<feature type="domain" description="HTH lysR-type" evidence="5">
    <location>
        <begin position="6"/>
        <end position="63"/>
    </location>
</feature>
<dbReference type="PRINTS" id="PR00039">
    <property type="entry name" value="HTHLYSR"/>
</dbReference>
<evidence type="ECO:0000313" key="6">
    <source>
        <dbReference type="EMBL" id="QEX19753.1"/>
    </source>
</evidence>
<dbReference type="SUPFAM" id="SSF53850">
    <property type="entry name" value="Periplasmic binding protein-like II"/>
    <property type="match status" value="1"/>
</dbReference>
<dbReference type="GO" id="GO:0006351">
    <property type="term" value="P:DNA-templated transcription"/>
    <property type="evidence" value="ECO:0007669"/>
    <property type="project" value="TreeGrafter"/>
</dbReference>
<dbReference type="KEGG" id="htq:FRZ44_50680"/>
<dbReference type="InterPro" id="IPR058163">
    <property type="entry name" value="LysR-type_TF_proteobact-type"/>
</dbReference>
<keyword evidence="2" id="KW-0805">Transcription regulation</keyword>
<dbReference type="Proteomes" id="UP000326202">
    <property type="component" value="Chromosome"/>
</dbReference>
<dbReference type="OrthoDB" id="9794694at2"/>
<dbReference type="Pfam" id="PF00126">
    <property type="entry name" value="HTH_1"/>
    <property type="match status" value="1"/>
</dbReference>
<dbReference type="FunFam" id="3.40.190.10:FF:000017">
    <property type="entry name" value="Glycine cleavage system transcriptional activator"/>
    <property type="match status" value="1"/>
</dbReference>
<dbReference type="InterPro" id="IPR005119">
    <property type="entry name" value="LysR_subst-bd"/>
</dbReference>
<dbReference type="InterPro" id="IPR036388">
    <property type="entry name" value="WH-like_DNA-bd_sf"/>
</dbReference>
<dbReference type="FunFam" id="1.10.10.10:FF:000038">
    <property type="entry name" value="Glycine cleavage system transcriptional activator"/>
    <property type="match status" value="1"/>
</dbReference>
<dbReference type="Gene3D" id="3.40.190.10">
    <property type="entry name" value="Periplasmic binding protein-like II"/>
    <property type="match status" value="2"/>
</dbReference>
<evidence type="ECO:0000256" key="2">
    <source>
        <dbReference type="ARBA" id="ARBA00023015"/>
    </source>
</evidence>
<dbReference type="Pfam" id="PF03466">
    <property type="entry name" value="LysR_substrate"/>
    <property type="match status" value="1"/>
</dbReference>
<evidence type="ECO:0000313" key="7">
    <source>
        <dbReference type="Proteomes" id="UP000326202"/>
    </source>
</evidence>
<proteinExistence type="inferred from homology"/>
<dbReference type="InterPro" id="IPR000847">
    <property type="entry name" value="LysR_HTH_N"/>
</dbReference>
<dbReference type="NCBIfam" id="NF008352">
    <property type="entry name" value="PRK11139.1"/>
    <property type="match status" value="1"/>
</dbReference>
<dbReference type="EMBL" id="CP042906">
    <property type="protein sequence ID" value="QEX19753.1"/>
    <property type="molecule type" value="Genomic_DNA"/>
</dbReference>
<dbReference type="InterPro" id="IPR036390">
    <property type="entry name" value="WH_DNA-bd_sf"/>
</dbReference>
<dbReference type="AlphaFoldDB" id="A0A5J6MR01"/>
<comment type="similarity">
    <text evidence="1">Belongs to the LysR transcriptional regulatory family.</text>
</comment>
<dbReference type="PANTHER" id="PTHR30537:SF74">
    <property type="entry name" value="HTH-TYPE TRANSCRIPTIONAL REGULATOR TRPI"/>
    <property type="match status" value="1"/>
</dbReference>
<name>A0A5J6MR01_9PROT</name>
<dbReference type="PROSITE" id="PS50931">
    <property type="entry name" value="HTH_LYSR"/>
    <property type="match status" value="1"/>
</dbReference>
<dbReference type="Gene3D" id="1.10.10.10">
    <property type="entry name" value="Winged helix-like DNA-binding domain superfamily/Winged helix DNA-binding domain"/>
    <property type="match status" value="1"/>
</dbReference>
<reference evidence="6 7" key="1">
    <citation type="submission" date="2019-08" db="EMBL/GenBank/DDBJ databases">
        <title>Hyperibacter terrae gen. nov., sp. nov. and Hyperibacter viscosus sp. nov., two new members in the family Rhodospirillaceae isolated from the rhizosphere of Hypericum perforatum.</title>
        <authorList>
            <person name="Noviana Z."/>
        </authorList>
    </citation>
    <scope>NUCLEOTIDE SEQUENCE [LARGE SCALE GENOMIC DNA]</scope>
    <source>
        <strain evidence="6 7">R5913</strain>
    </source>
</reference>
<protein>
    <submittedName>
        <fullName evidence="6">Transcriptional regulator</fullName>
    </submittedName>
</protein>
<dbReference type="GO" id="GO:0003700">
    <property type="term" value="F:DNA-binding transcription factor activity"/>
    <property type="evidence" value="ECO:0007669"/>
    <property type="project" value="InterPro"/>
</dbReference>
<gene>
    <name evidence="6" type="ORF">FRZ44_50680</name>
</gene>
<evidence type="ECO:0000256" key="3">
    <source>
        <dbReference type="ARBA" id="ARBA00023125"/>
    </source>
</evidence>